<dbReference type="Pfam" id="PF15227">
    <property type="entry name" value="zf-C3HC4_4"/>
    <property type="match status" value="1"/>
</dbReference>
<keyword evidence="13" id="KW-1185">Reference proteome</keyword>
<evidence type="ECO:0000256" key="2">
    <source>
        <dbReference type="ARBA" id="ARBA00008518"/>
    </source>
</evidence>
<dbReference type="PROSITE" id="PS50188">
    <property type="entry name" value="B302_SPRY"/>
    <property type="match status" value="1"/>
</dbReference>
<dbReference type="Bgee" id="ENSOANG00000049699">
    <property type="expression patterns" value="Expressed in liver and 1 other cell type or tissue"/>
</dbReference>
<dbReference type="OMA" id="LRCETRK"/>
<organism evidence="12 13">
    <name type="scientific">Ornithorhynchus anatinus</name>
    <name type="common">Duckbill platypus</name>
    <dbReference type="NCBI Taxonomy" id="9258"/>
    <lineage>
        <taxon>Eukaryota</taxon>
        <taxon>Metazoa</taxon>
        <taxon>Chordata</taxon>
        <taxon>Craniata</taxon>
        <taxon>Vertebrata</taxon>
        <taxon>Euteleostomi</taxon>
        <taxon>Mammalia</taxon>
        <taxon>Monotremata</taxon>
        <taxon>Ornithorhynchidae</taxon>
        <taxon>Ornithorhynchus</taxon>
    </lineage>
</organism>
<protein>
    <submittedName>
        <fullName evidence="12">Tripartite motif containing 10</fullName>
    </submittedName>
</protein>
<name>A0A6I8N4K0_ORNAN</name>
<dbReference type="OrthoDB" id="9410880at2759"/>
<keyword evidence="8" id="KW-0175">Coiled coil</keyword>
<dbReference type="InterPro" id="IPR013320">
    <property type="entry name" value="ConA-like_dom_sf"/>
</dbReference>
<dbReference type="GO" id="GO:0046597">
    <property type="term" value="P:host-mediated suppression of symbiont invasion"/>
    <property type="evidence" value="ECO:0007669"/>
    <property type="project" value="Ensembl"/>
</dbReference>
<sequence>MAAASAVTALEEELSCPVCRGTLREPVTIDCGHNFCRACIARYRELAGPDIRAPAPLVCPLCKEPFQGDGFRPNWQLASVVENVERLKLADPGRAPGAEGPCPRHGEKLYFFCEDDEEHLCVLCREGPDHRTHTVRFLDEAAQPYREQIEKCLESLKSQREEIQGNIRREEQRVQVLLSQIETKRQKVLSEFEHLGNFLSGQRQLLLAQLEELGYELLTEQDGFSSRAAQELARFGALILELEEKCQLPPQELLKDIRSTLIRCETRKCRKSEAISPELGRRIRDFSQQALPVKREIKAFLGKLLLELDYDPARVVLDPETAHPKLLLGEDGRGARFSSKWQSSPASPGRFDRTTCVLARDGFTAGRHAWEVGVAPGPGGSCTVGLAGQDAPRKGELRLRPEEAVWAVRVACGFLSALSAFPARIPLRDTPRRLRVALDYDVGWLSFSDADTQETVYTFSASFTGRVFPFFGLWGRGSSLTLDP</sequence>
<dbReference type="Pfam" id="PF13765">
    <property type="entry name" value="PRY"/>
    <property type="match status" value="1"/>
</dbReference>
<evidence type="ECO:0000256" key="8">
    <source>
        <dbReference type="SAM" id="Coils"/>
    </source>
</evidence>
<evidence type="ECO:0000259" key="9">
    <source>
        <dbReference type="PROSITE" id="PS50089"/>
    </source>
</evidence>
<dbReference type="SUPFAM" id="SSF57845">
    <property type="entry name" value="B-box zinc-binding domain"/>
    <property type="match status" value="1"/>
</dbReference>
<dbReference type="GO" id="GO:0008270">
    <property type="term" value="F:zinc ion binding"/>
    <property type="evidence" value="ECO:0007669"/>
    <property type="project" value="UniProtKB-KW"/>
</dbReference>
<dbReference type="FunFam" id="2.60.120.920:FF:000044">
    <property type="entry name" value="Tripartite motif-containing protein 10"/>
    <property type="match status" value="1"/>
</dbReference>
<evidence type="ECO:0000256" key="7">
    <source>
        <dbReference type="PROSITE-ProRule" id="PRU00024"/>
    </source>
</evidence>
<evidence type="ECO:0000256" key="6">
    <source>
        <dbReference type="ARBA" id="ARBA00022833"/>
    </source>
</evidence>
<comment type="similarity">
    <text evidence="2">Belongs to the TRIM/RBCC family.</text>
</comment>
<evidence type="ECO:0000256" key="4">
    <source>
        <dbReference type="ARBA" id="ARBA00022723"/>
    </source>
</evidence>
<dbReference type="GeneTree" id="ENSGT00940000161525"/>
<dbReference type="Ensembl" id="ENSOANT00000072358.1">
    <property type="protein sequence ID" value="ENSOANP00000035775.1"/>
    <property type="gene ID" value="ENSOANG00000049699.1"/>
</dbReference>
<dbReference type="AlphaFoldDB" id="A0A6I8N4K0"/>
<dbReference type="InterPro" id="IPR050143">
    <property type="entry name" value="TRIM/RBCC"/>
</dbReference>
<dbReference type="InterPro" id="IPR001870">
    <property type="entry name" value="B30.2/SPRY"/>
</dbReference>
<gene>
    <name evidence="12" type="primary">TRIM10</name>
</gene>
<dbReference type="SMART" id="SM00184">
    <property type="entry name" value="RING"/>
    <property type="match status" value="1"/>
</dbReference>
<dbReference type="Pfam" id="PF00643">
    <property type="entry name" value="zf-B_box"/>
    <property type="match status" value="1"/>
</dbReference>
<evidence type="ECO:0000256" key="3">
    <source>
        <dbReference type="ARBA" id="ARBA00022490"/>
    </source>
</evidence>
<dbReference type="SMART" id="SM00336">
    <property type="entry name" value="BBOX"/>
    <property type="match status" value="1"/>
</dbReference>
<evidence type="ECO:0000256" key="5">
    <source>
        <dbReference type="ARBA" id="ARBA00022771"/>
    </source>
</evidence>
<dbReference type="InterPro" id="IPR013083">
    <property type="entry name" value="Znf_RING/FYVE/PHD"/>
</dbReference>
<dbReference type="InterPro" id="IPR001841">
    <property type="entry name" value="Znf_RING"/>
</dbReference>
<dbReference type="SMART" id="SM00589">
    <property type="entry name" value="PRY"/>
    <property type="match status" value="1"/>
</dbReference>
<comment type="subcellular location">
    <subcellularLocation>
        <location evidence="1">Cytoplasm</location>
    </subcellularLocation>
</comment>
<reference evidence="12 13" key="1">
    <citation type="journal article" date="2008" name="Nature">
        <title>Genome analysis of the platypus reveals unique signatures of evolution.</title>
        <authorList>
            <person name="Warren W.C."/>
            <person name="Hillier L.W."/>
            <person name="Marshall Graves J.A."/>
            <person name="Birney E."/>
            <person name="Ponting C.P."/>
            <person name="Grutzner F."/>
            <person name="Belov K."/>
            <person name="Miller W."/>
            <person name="Clarke L."/>
            <person name="Chinwalla A.T."/>
            <person name="Yang S.P."/>
            <person name="Heger A."/>
            <person name="Locke D.P."/>
            <person name="Miethke P."/>
            <person name="Waters P.D."/>
            <person name="Veyrunes F."/>
            <person name="Fulton L."/>
            <person name="Fulton B."/>
            <person name="Graves T."/>
            <person name="Wallis J."/>
            <person name="Puente X.S."/>
            <person name="Lopez-Otin C."/>
            <person name="Ordonez G.R."/>
            <person name="Eichler E.E."/>
            <person name="Chen L."/>
            <person name="Cheng Z."/>
            <person name="Deakin J.E."/>
            <person name="Alsop A."/>
            <person name="Thompson K."/>
            <person name="Kirby P."/>
            <person name="Papenfuss A.T."/>
            <person name="Wakefield M.J."/>
            <person name="Olender T."/>
            <person name="Lancet D."/>
            <person name="Huttley G.A."/>
            <person name="Smit A.F."/>
            <person name="Pask A."/>
            <person name="Temple-Smith P."/>
            <person name="Batzer M.A."/>
            <person name="Walker J.A."/>
            <person name="Konkel M.K."/>
            <person name="Harris R.S."/>
            <person name="Whittington C.M."/>
            <person name="Wong E.S."/>
            <person name="Gemmell N.J."/>
            <person name="Buschiazzo E."/>
            <person name="Vargas Jentzsch I.M."/>
            <person name="Merkel A."/>
            <person name="Schmitz J."/>
            <person name="Zemann A."/>
            <person name="Churakov G."/>
            <person name="Kriegs J.O."/>
            <person name="Brosius J."/>
            <person name="Murchison E.P."/>
            <person name="Sachidanandam R."/>
            <person name="Smith C."/>
            <person name="Hannon G.J."/>
            <person name="Tsend-Ayush E."/>
            <person name="McMillan D."/>
            <person name="Attenborough R."/>
            <person name="Rens W."/>
            <person name="Ferguson-Smith M."/>
            <person name="Lefevre C.M."/>
            <person name="Sharp J.A."/>
            <person name="Nicholas K.R."/>
            <person name="Ray D.A."/>
            <person name="Kube M."/>
            <person name="Reinhardt R."/>
            <person name="Pringle T.H."/>
            <person name="Taylor J."/>
            <person name="Jones R.C."/>
            <person name="Nixon B."/>
            <person name="Dacheux J.L."/>
            <person name="Niwa H."/>
            <person name="Sekita Y."/>
            <person name="Huang X."/>
            <person name="Stark A."/>
            <person name="Kheradpour P."/>
            <person name="Kellis M."/>
            <person name="Flicek P."/>
            <person name="Chen Y."/>
            <person name="Webber C."/>
            <person name="Hardison R."/>
            <person name="Nelson J."/>
            <person name="Hallsworth-Pepin K."/>
            <person name="Delehaunty K."/>
            <person name="Markovic C."/>
            <person name="Minx P."/>
            <person name="Feng Y."/>
            <person name="Kremitzki C."/>
            <person name="Mitreva M."/>
            <person name="Glasscock J."/>
            <person name="Wylie T."/>
            <person name="Wohldmann P."/>
            <person name="Thiru P."/>
            <person name="Nhan M.N."/>
            <person name="Pohl C.S."/>
            <person name="Smith S.M."/>
            <person name="Hou S."/>
            <person name="Nefedov M."/>
            <person name="de Jong P.J."/>
            <person name="Renfree M.B."/>
            <person name="Mardis E.R."/>
            <person name="Wilson R.K."/>
        </authorList>
    </citation>
    <scope>NUCLEOTIDE SEQUENCE [LARGE SCALE GENOMIC DNA]</scope>
    <source>
        <strain evidence="12 13">Glennie</strain>
    </source>
</reference>
<feature type="coiled-coil region" evidence="8">
    <location>
        <begin position="146"/>
        <end position="187"/>
    </location>
</feature>
<dbReference type="InterPro" id="IPR006574">
    <property type="entry name" value="PRY"/>
</dbReference>
<dbReference type="Gene3D" id="2.60.120.920">
    <property type="match status" value="1"/>
</dbReference>
<dbReference type="FunCoup" id="A0A6I8N4K0">
    <property type="interactions" value="9"/>
</dbReference>
<dbReference type="Pfam" id="PF00622">
    <property type="entry name" value="SPRY"/>
    <property type="match status" value="1"/>
</dbReference>
<dbReference type="InParanoid" id="A0A6I8N4K0"/>
<evidence type="ECO:0000259" key="10">
    <source>
        <dbReference type="PROSITE" id="PS50119"/>
    </source>
</evidence>
<keyword evidence="4" id="KW-0479">Metal-binding</keyword>
<dbReference type="PROSITE" id="PS00518">
    <property type="entry name" value="ZF_RING_1"/>
    <property type="match status" value="1"/>
</dbReference>
<reference evidence="12" key="3">
    <citation type="submission" date="2025-09" db="UniProtKB">
        <authorList>
            <consortium name="Ensembl"/>
        </authorList>
    </citation>
    <scope>IDENTIFICATION</scope>
    <source>
        <strain evidence="12">Glennie</strain>
    </source>
</reference>
<feature type="domain" description="B box-type" evidence="10">
    <location>
        <begin position="102"/>
        <end position="138"/>
    </location>
</feature>
<evidence type="ECO:0000259" key="11">
    <source>
        <dbReference type="PROSITE" id="PS50188"/>
    </source>
</evidence>
<dbReference type="Gene3D" id="3.30.40.10">
    <property type="entry name" value="Zinc/RING finger domain, C3HC4 (zinc finger)"/>
    <property type="match status" value="1"/>
</dbReference>
<dbReference type="SMART" id="SM00449">
    <property type="entry name" value="SPRY"/>
    <property type="match status" value="1"/>
</dbReference>
<proteinExistence type="inferred from homology"/>
<keyword evidence="3" id="KW-0963">Cytoplasm</keyword>
<evidence type="ECO:0000313" key="12">
    <source>
        <dbReference type="Ensembl" id="ENSOANP00000035775.1"/>
    </source>
</evidence>
<dbReference type="InterPro" id="IPR003877">
    <property type="entry name" value="SPRY_dom"/>
</dbReference>
<dbReference type="PROSITE" id="PS50119">
    <property type="entry name" value="ZF_BBOX"/>
    <property type="match status" value="1"/>
</dbReference>
<accession>A0A6I8N4K0</accession>
<dbReference type="SUPFAM" id="SSF57850">
    <property type="entry name" value="RING/U-box"/>
    <property type="match status" value="1"/>
</dbReference>
<dbReference type="SUPFAM" id="SSF49899">
    <property type="entry name" value="Concanavalin A-like lectins/glucanases"/>
    <property type="match status" value="1"/>
</dbReference>
<keyword evidence="6" id="KW-0862">Zinc</keyword>
<dbReference type="PRINTS" id="PR01407">
    <property type="entry name" value="BUTYPHLNCDUF"/>
</dbReference>
<dbReference type="GO" id="GO:0061630">
    <property type="term" value="F:ubiquitin protein ligase activity"/>
    <property type="evidence" value="ECO:0000318"/>
    <property type="project" value="GO_Central"/>
</dbReference>
<dbReference type="InterPro" id="IPR003879">
    <property type="entry name" value="Butyrophylin_SPRY"/>
</dbReference>
<evidence type="ECO:0000313" key="13">
    <source>
        <dbReference type="Proteomes" id="UP000002279"/>
    </source>
</evidence>
<evidence type="ECO:0000256" key="1">
    <source>
        <dbReference type="ARBA" id="ARBA00004496"/>
    </source>
</evidence>
<dbReference type="InterPro" id="IPR043136">
    <property type="entry name" value="B30.2/SPRY_sf"/>
</dbReference>
<dbReference type="GO" id="GO:0045087">
    <property type="term" value="P:innate immune response"/>
    <property type="evidence" value="ECO:0000318"/>
    <property type="project" value="GO_Central"/>
</dbReference>
<dbReference type="PANTHER" id="PTHR24103">
    <property type="entry name" value="E3 UBIQUITIN-PROTEIN LIGASE TRIM"/>
    <property type="match status" value="1"/>
</dbReference>
<feature type="domain" description="B30.2/SPRY" evidence="11">
    <location>
        <begin position="295"/>
        <end position="484"/>
    </location>
</feature>
<feature type="domain" description="RING-type" evidence="9">
    <location>
        <begin position="16"/>
        <end position="63"/>
    </location>
</feature>
<dbReference type="GO" id="GO:0030218">
    <property type="term" value="P:erythrocyte differentiation"/>
    <property type="evidence" value="ECO:0007669"/>
    <property type="project" value="Ensembl"/>
</dbReference>
<dbReference type="InterPro" id="IPR000315">
    <property type="entry name" value="Znf_B-box"/>
</dbReference>
<keyword evidence="5 7" id="KW-0863">Zinc-finger</keyword>
<dbReference type="InterPro" id="IPR017907">
    <property type="entry name" value="Znf_RING_CS"/>
</dbReference>
<dbReference type="PROSITE" id="PS50089">
    <property type="entry name" value="ZF_RING_2"/>
    <property type="match status" value="1"/>
</dbReference>
<dbReference type="Proteomes" id="UP000002279">
    <property type="component" value="Chromosome X5"/>
</dbReference>
<dbReference type="GO" id="GO:0005737">
    <property type="term" value="C:cytoplasm"/>
    <property type="evidence" value="ECO:0000318"/>
    <property type="project" value="GO_Central"/>
</dbReference>
<dbReference type="Gene3D" id="3.30.160.60">
    <property type="entry name" value="Classic Zinc Finger"/>
    <property type="match status" value="1"/>
</dbReference>
<reference evidence="12" key="2">
    <citation type="submission" date="2025-08" db="UniProtKB">
        <authorList>
            <consortium name="Ensembl"/>
        </authorList>
    </citation>
    <scope>IDENTIFICATION</scope>
    <source>
        <strain evidence="12">Glennie</strain>
    </source>
</reference>